<reference evidence="1" key="1">
    <citation type="journal article" date="2020" name="Cell">
        <title>Large-Scale Comparative Analyses of Tick Genomes Elucidate Their Genetic Diversity and Vector Capacities.</title>
        <authorList>
            <consortium name="Tick Genome and Microbiome Consortium (TIGMIC)"/>
            <person name="Jia N."/>
            <person name="Wang J."/>
            <person name="Shi W."/>
            <person name="Du L."/>
            <person name="Sun Y."/>
            <person name="Zhan W."/>
            <person name="Jiang J.F."/>
            <person name="Wang Q."/>
            <person name="Zhang B."/>
            <person name="Ji P."/>
            <person name="Bell-Sakyi L."/>
            <person name="Cui X.M."/>
            <person name="Yuan T.T."/>
            <person name="Jiang B.G."/>
            <person name="Yang W.F."/>
            <person name="Lam T.T."/>
            <person name="Chang Q.C."/>
            <person name="Ding S.J."/>
            <person name="Wang X.J."/>
            <person name="Zhu J.G."/>
            <person name="Ruan X.D."/>
            <person name="Zhao L."/>
            <person name="Wei J.T."/>
            <person name="Ye R.Z."/>
            <person name="Que T.C."/>
            <person name="Du C.H."/>
            <person name="Zhou Y.H."/>
            <person name="Cheng J.X."/>
            <person name="Dai P.F."/>
            <person name="Guo W.B."/>
            <person name="Han X.H."/>
            <person name="Huang E.J."/>
            <person name="Li L.F."/>
            <person name="Wei W."/>
            <person name="Gao Y.C."/>
            <person name="Liu J.Z."/>
            <person name="Shao H.Z."/>
            <person name="Wang X."/>
            <person name="Wang C.C."/>
            <person name="Yang T.C."/>
            <person name="Huo Q.B."/>
            <person name="Li W."/>
            <person name="Chen H.Y."/>
            <person name="Chen S.E."/>
            <person name="Zhou L.G."/>
            <person name="Ni X.B."/>
            <person name="Tian J.H."/>
            <person name="Sheng Y."/>
            <person name="Liu T."/>
            <person name="Pan Y.S."/>
            <person name="Xia L.Y."/>
            <person name="Li J."/>
            <person name="Zhao F."/>
            <person name="Cao W.C."/>
        </authorList>
    </citation>
    <scope>NUCLEOTIDE SEQUENCE</scope>
    <source>
        <strain evidence="1">Rmic-2018</strain>
    </source>
</reference>
<keyword evidence="2" id="KW-1185">Reference proteome</keyword>
<reference evidence="1" key="2">
    <citation type="submission" date="2021-09" db="EMBL/GenBank/DDBJ databases">
        <authorList>
            <person name="Jia N."/>
            <person name="Wang J."/>
            <person name="Shi W."/>
            <person name="Du L."/>
            <person name="Sun Y."/>
            <person name="Zhan W."/>
            <person name="Jiang J."/>
            <person name="Wang Q."/>
            <person name="Zhang B."/>
            <person name="Ji P."/>
            <person name="Sakyi L.B."/>
            <person name="Cui X."/>
            <person name="Yuan T."/>
            <person name="Jiang B."/>
            <person name="Yang W."/>
            <person name="Lam T.T.-Y."/>
            <person name="Chang Q."/>
            <person name="Ding S."/>
            <person name="Wang X."/>
            <person name="Zhu J."/>
            <person name="Ruan X."/>
            <person name="Zhao L."/>
            <person name="Wei J."/>
            <person name="Que T."/>
            <person name="Du C."/>
            <person name="Cheng J."/>
            <person name="Dai P."/>
            <person name="Han X."/>
            <person name="Huang E."/>
            <person name="Gao Y."/>
            <person name="Liu J."/>
            <person name="Shao H."/>
            <person name="Ye R."/>
            <person name="Li L."/>
            <person name="Wei W."/>
            <person name="Wang X."/>
            <person name="Wang C."/>
            <person name="Huo Q."/>
            <person name="Li W."/>
            <person name="Guo W."/>
            <person name="Chen H."/>
            <person name="Chen S."/>
            <person name="Zhou L."/>
            <person name="Zhou L."/>
            <person name="Ni X."/>
            <person name="Tian J."/>
            <person name="Zhou Y."/>
            <person name="Sheng Y."/>
            <person name="Liu T."/>
            <person name="Pan Y."/>
            <person name="Xia L."/>
            <person name="Li J."/>
            <person name="Zhao F."/>
            <person name="Cao W."/>
        </authorList>
    </citation>
    <scope>NUCLEOTIDE SEQUENCE</scope>
    <source>
        <strain evidence="1">Rmic-2018</strain>
        <tissue evidence="1">Larvae</tissue>
    </source>
</reference>
<comment type="caution">
    <text evidence="1">The sequence shown here is derived from an EMBL/GenBank/DDBJ whole genome shotgun (WGS) entry which is preliminary data.</text>
</comment>
<evidence type="ECO:0000313" key="2">
    <source>
        <dbReference type="Proteomes" id="UP000821866"/>
    </source>
</evidence>
<dbReference type="VEuPathDB" id="VectorBase:LOC119182746"/>
<dbReference type="Proteomes" id="UP000821866">
    <property type="component" value="Chromosome 4"/>
</dbReference>
<evidence type="ECO:0000313" key="1">
    <source>
        <dbReference type="EMBL" id="KAH8026921.1"/>
    </source>
</evidence>
<accession>A0A9J6DYG2</accession>
<gene>
    <name evidence="1" type="ORF">HPB51_000195</name>
</gene>
<dbReference type="EMBL" id="JABSTU010000006">
    <property type="protein sequence ID" value="KAH8026921.1"/>
    <property type="molecule type" value="Genomic_DNA"/>
</dbReference>
<protein>
    <submittedName>
        <fullName evidence="1">Uncharacterized protein</fullName>
    </submittedName>
</protein>
<name>A0A9J6DYG2_RHIMP</name>
<dbReference type="AlphaFoldDB" id="A0A9J6DYG2"/>
<organism evidence="1 2">
    <name type="scientific">Rhipicephalus microplus</name>
    <name type="common">Cattle tick</name>
    <name type="synonym">Boophilus microplus</name>
    <dbReference type="NCBI Taxonomy" id="6941"/>
    <lineage>
        <taxon>Eukaryota</taxon>
        <taxon>Metazoa</taxon>
        <taxon>Ecdysozoa</taxon>
        <taxon>Arthropoda</taxon>
        <taxon>Chelicerata</taxon>
        <taxon>Arachnida</taxon>
        <taxon>Acari</taxon>
        <taxon>Parasitiformes</taxon>
        <taxon>Ixodida</taxon>
        <taxon>Ixodoidea</taxon>
        <taxon>Ixodidae</taxon>
        <taxon>Rhipicephalinae</taxon>
        <taxon>Rhipicephalus</taxon>
        <taxon>Boophilus</taxon>
    </lineage>
</organism>
<sequence>MGGAHTVGRRVISSTWYGHVRKIPTYPLPPTSSREAWETALLNCSTLESQRALRITSLKAPTSRIIYGIGFFFYNKKISWNRLQVLILASNAKDIIVVITCVLSVPSASACIALPPTTFRSISDYPPRFDYVVQMANDSFKPPSQVLAFAFQMGTLIYNMTYPHRRPADAVYENCSGFIIGDSSQTCEAEEEILTAEKAAGSVANVQRRTLFYTYDTVETMRKKAEFVMTTNRKRANFTWFLFNVHLTDISKKCRPNGPFERLREFRKFHYDISRRWQTV</sequence>
<proteinExistence type="predicted"/>